<evidence type="ECO:0000313" key="3">
    <source>
        <dbReference type="Proteomes" id="UP000054928"/>
    </source>
</evidence>
<dbReference type="OrthoDB" id="69150at2759"/>
<feature type="compositionally biased region" description="Basic and acidic residues" evidence="1">
    <location>
        <begin position="484"/>
        <end position="499"/>
    </location>
</feature>
<dbReference type="GeneID" id="36402123"/>
<dbReference type="PANTHER" id="PTHR37736">
    <property type="entry name" value="GLYCINE-RICH PROTEIN"/>
    <property type="match status" value="1"/>
</dbReference>
<organism evidence="2 3">
    <name type="scientific">Plasmopara halstedii</name>
    <name type="common">Downy mildew of sunflower</name>
    <dbReference type="NCBI Taxonomy" id="4781"/>
    <lineage>
        <taxon>Eukaryota</taxon>
        <taxon>Sar</taxon>
        <taxon>Stramenopiles</taxon>
        <taxon>Oomycota</taxon>
        <taxon>Peronosporomycetes</taxon>
        <taxon>Peronosporales</taxon>
        <taxon>Peronosporaceae</taxon>
        <taxon>Plasmopara</taxon>
    </lineage>
</organism>
<dbReference type="Proteomes" id="UP000054928">
    <property type="component" value="Unassembled WGS sequence"/>
</dbReference>
<feature type="region of interest" description="Disordered" evidence="1">
    <location>
        <begin position="364"/>
        <end position="516"/>
    </location>
</feature>
<evidence type="ECO:0000256" key="1">
    <source>
        <dbReference type="SAM" id="MobiDB-lite"/>
    </source>
</evidence>
<feature type="region of interest" description="Disordered" evidence="1">
    <location>
        <begin position="1"/>
        <end position="37"/>
    </location>
</feature>
<feature type="compositionally biased region" description="Polar residues" evidence="1">
    <location>
        <begin position="500"/>
        <end position="509"/>
    </location>
</feature>
<evidence type="ECO:0000313" key="2">
    <source>
        <dbReference type="EMBL" id="CEG49297.1"/>
    </source>
</evidence>
<name>A0A0P1B6C6_PLAHL</name>
<dbReference type="PANTHER" id="PTHR37736:SF1">
    <property type="entry name" value="GLYCINE-RICH PROTEIN"/>
    <property type="match status" value="1"/>
</dbReference>
<protein>
    <submittedName>
        <fullName evidence="2">Uncharacterized protein</fullName>
    </submittedName>
</protein>
<proteinExistence type="predicted"/>
<feature type="compositionally biased region" description="Basic and acidic residues" evidence="1">
    <location>
        <begin position="1"/>
        <end position="10"/>
    </location>
</feature>
<dbReference type="OMA" id="AEINTMP"/>
<sequence>MTNVIDKRESNVPTGSDAEPVYSSLENVSTSQRKPKKSTIKVKSAVATVLATEQLSEVERLGNLSIDHPYLSVLYKRIRSHRKKLEKIKSLELAQQHEGKVPNAQQLDLMSNKATFEKLVAELEMLREQFIGVFSEELKKEKLQEAETVTVCEQPREGYQEPVDTEVVALESEHNIEEIQENRELSKKEKEFADVIELLKALHVVNLHQALGKEVPMVLDFFSKMLLGITRPPAELSYDENLMESLEEAKKYLTNNDKIFACETTYSELKVFVNELASDLSNKGKAEEKNDVLKMAAKNVVEENEKSEVEEPINIPVVPAEINTMPQISFFTESQLEAEHDNLKETNVVNGSLDAAVEVKSIEETCTNSEIQNEEKGEVQDESSSSIPTPPLSFAAVAAGVTTKRTTSPSASSDSSHSDKKARGNSPQKSQRRRNQGRWREKSSNSSGNKTNGSSTDAVKQRLTRVTRSSDDNKNASGGKRNNRSKEDRRPRFDREMQKQGDTTQQATATLIAPHA</sequence>
<accession>A0A0P1B6C6</accession>
<dbReference type="EMBL" id="CCYD01003042">
    <property type="protein sequence ID" value="CEG49297.1"/>
    <property type="molecule type" value="Genomic_DNA"/>
</dbReference>
<dbReference type="AlphaFoldDB" id="A0A0P1B6C6"/>
<dbReference type="RefSeq" id="XP_024585666.1">
    <property type="nucleotide sequence ID" value="XM_024720471.1"/>
</dbReference>
<feature type="compositionally biased region" description="Low complexity" evidence="1">
    <location>
        <begin position="444"/>
        <end position="456"/>
    </location>
</feature>
<reference evidence="3" key="1">
    <citation type="submission" date="2014-09" db="EMBL/GenBank/DDBJ databases">
        <authorList>
            <person name="Sharma Rahul"/>
            <person name="Thines Marco"/>
        </authorList>
    </citation>
    <scope>NUCLEOTIDE SEQUENCE [LARGE SCALE GENOMIC DNA]</scope>
</reference>
<keyword evidence="3" id="KW-1185">Reference proteome</keyword>